<dbReference type="PANTHER" id="PTHR43483:SF3">
    <property type="entry name" value="MEMBRANE TRANSPORTER PROTEIN HI_0806-RELATED"/>
    <property type="match status" value="1"/>
</dbReference>
<evidence type="ECO:0000256" key="2">
    <source>
        <dbReference type="ARBA" id="ARBA00009142"/>
    </source>
</evidence>
<keyword evidence="3 6" id="KW-0812">Transmembrane</keyword>
<keyword evidence="5 6" id="KW-0472">Membrane</keyword>
<evidence type="ECO:0000256" key="4">
    <source>
        <dbReference type="ARBA" id="ARBA00022989"/>
    </source>
</evidence>
<dbReference type="Proteomes" id="UP000093523">
    <property type="component" value="Unassembled WGS sequence"/>
</dbReference>
<dbReference type="EMBL" id="MAJU01000013">
    <property type="protein sequence ID" value="OCH20306.1"/>
    <property type="molecule type" value="Genomic_DNA"/>
</dbReference>
<accession>A0A1B9NXB7</accession>
<evidence type="ECO:0000256" key="1">
    <source>
        <dbReference type="ARBA" id="ARBA00004141"/>
    </source>
</evidence>
<dbReference type="STRING" id="688.A6E04_01090"/>
<dbReference type="GO" id="GO:0005886">
    <property type="term" value="C:plasma membrane"/>
    <property type="evidence" value="ECO:0007669"/>
    <property type="project" value="UniProtKB-SubCell"/>
</dbReference>
<dbReference type="RefSeq" id="WP_017020421.1">
    <property type="nucleotide sequence ID" value="NZ_CAWMPN010000013.1"/>
</dbReference>
<feature type="transmembrane region" description="Helical" evidence="6">
    <location>
        <begin position="12"/>
        <end position="39"/>
    </location>
</feature>
<comment type="subcellular location">
    <subcellularLocation>
        <location evidence="6">Cell membrane</location>
        <topology evidence="6">Multi-pass membrane protein</topology>
    </subcellularLocation>
    <subcellularLocation>
        <location evidence="1">Membrane</location>
        <topology evidence="1">Multi-pass membrane protein</topology>
    </subcellularLocation>
</comment>
<comment type="similarity">
    <text evidence="2 6">Belongs to the 4-toluene sulfonate uptake permease (TSUP) (TC 2.A.102) family.</text>
</comment>
<organism evidence="7 8">
    <name type="scientific">Aliivibrio logei</name>
    <name type="common">Vibrio logei</name>
    <dbReference type="NCBI Taxonomy" id="688"/>
    <lineage>
        <taxon>Bacteria</taxon>
        <taxon>Pseudomonadati</taxon>
        <taxon>Pseudomonadota</taxon>
        <taxon>Gammaproteobacteria</taxon>
        <taxon>Vibrionales</taxon>
        <taxon>Vibrionaceae</taxon>
        <taxon>Aliivibrio</taxon>
    </lineage>
</organism>
<dbReference type="PANTHER" id="PTHR43483">
    <property type="entry name" value="MEMBRANE TRANSPORTER PROTEIN HI_0806-RELATED"/>
    <property type="match status" value="1"/>
</dbReference>
<name>A0A1B9NXB7_ALILO</name>
<feature type="transmembrane region" description="Helical" evidence="6">
    <location>
        <begin position="85"/>
        <end position="104"/>
    </location>
</feature>
<protein>
    <recommendedName>
        <fullName evidence="6">Probable membrane transporter protein</fullName>
    </recommendedName>
</protein>
<reference evidence="7 8" key="1">
    <citation type="submission" date="2016-06" db="EMBL/GenBank/DDBJ databases">
        <authorList>
            <person name="Kjaerup R.B."/>
            <person name="Dalgaard T.S."/>
            <person name="Juul-Madsen H.R."/>
        </authorList>
    </citation>
    <scope>NUCLEOTIDE SEQUENCE [LARGE SCALE GENOMIC DNA]</scope>
    <source>
        <strain evidence="7 8">1S159</strain>
    </source>
</reference>
<dbReference type="InterPro" id="IPR002781">
    <property type="entry name" value="TM_pro_TauE-like"/>
</dbReference>
<keyword evidence="6" id="KW-1003">Cell membrane</keyword>
<dbReference type="OrthoDB" id="457670at2"/>
<evidence type="ECO:0000256" key="6">
    <source>
        <dbReference type="RuleBase" id="RU363041"/>
    </source>
</evidence>
<proteinExistence type="inferred from homology"/>
<evidence type="ECO:0000313" key="7">
    <source>
        <dbReference type="EMBL" id="OCH20306.1"/>
    </source>
</evidence>
<feature type="transmembrane region" description="Helical" evidence="6">
    <location>
        <begin position="51"/>
        <end position="73"/>
    </location>
</feature>
<sequence>MVISVWELFALYLALGSIVGVMAGLLGIGGGLLVVPALLWLLPQAGISSDIVMQMALGTSLATIILTSASSALNHLRLGNVEFKLIKGLAPGVIVGGFLGSYAAELIPSQYLPKVFGVIVLLLALQMLLALKFTATRPLPSPLKVGISGGFIGVISSLAGIGGGSLTVPYLNFHGVEMRKAIGSSSLCGMLIAMAGMIGFIIHGAQVSDLPPMSLGYVYLPALCGVGLTSIFTTRIGAKLTSYLPTPTLKKIFAVFLVFIGTKMFLG</sequence>
<evidence type="ECO:0000256" key="5">
    <source>
        <dbReference type="ARBA" id="ARBA00023136"/>
    </source>
</evidence>
<evidence type="ECO:0000256" key="3">
    <source>
        <dbReference type="ARBA" id="ARBA00022692"/>
    </source>
</evidence>
<dbReference type="AlphaFoldDB" id="A0A1B9NXB7"/>
<feature type="transmembrane region" description="Helical" evidence="6">
    <location>
        <begin position="185"/>
        <end position="205"/>
    </location>
</feature>
<gene>
    <name evidence="7" type="ORF">A6E04_01090</name>
</gene>
<feature type="transmembrane region" description="Helical" evidence="6">
    <location>
        <begin position="151"/>
        <end position="173"/>
    </location>
</feature>
<evidence type="ECO:0000313" key="8">
    <source>
        <dbReference type="Proteomes" id="UP000093523"/>
    </source>
</evidence>
<dbReference type="Pfam" id="PF01925">
    <property type="entry name" value="TauE"/>
    <property type="match status" value="1"/>
</dbReference>
<feature type="transmembrane region" description="Helical" evidence="6">
    <location>
        <begin position="217"/>
        <end position="236"/>
    </location>
</feature>
<keyword evidence="4 6" id="KW-1133">Transmembrane helix</keyword>
<feature type="transmembrane region" description="Helical" evidence="6">
    <location>
        <begin position="111"/>
        <end position="131"/>
    </location>
</feature>
<comment type="caution">
    <text evidence="7">The sequence shown here is derived from an EMBL/GenBank/DDBJ whole genome shotgun (WGS) entry which is preliminary data.</text>
</comment>